<reference evidence="2 3" key="1">
    <citation type="submission" date="2019-03" db="EMBL/GenBank/DDBJ databases">
        <title>First draft genome of Liparis tanakae, snailfish: a comprehensive survey of snailfish specific genes.</title>
        <authorList>
            <person name="Kim W."/>
            <person name="Song I."/>
            <person name="Jeong J.-H."/>
            <person name="Kim D."/>
            <person name="Kim S."/>
            <person name="Ryu S."/>
            <person name="Song J.Y."/>
            <person name="Lee S.K."/>
        </authorList>
    </citation>
    <scope>NUCLEOTIDE SEQUENCE [LARGE SCALE GENOMIC DNA]</scope>
    <source>
        <tissue evidence="2">Muscle</tissue>
    </source>
</reference>
<dbReference type="Proteomes" id="UP000314294">
    <property type="component" value="Unassembled WGS sequence"/>
</dbReference>
<evidence type="ECO:0000256" key="1">
    <source>
        <dbReference type="SAM" id="MobiDB-lite"/>
    </source>
</evidence>
<name>A0A4Z2IC88_9TELE</name>
<gene>
    <name evidence="2" type="ORF">EYF80_014011</name>
</gene>
<evidence type="ECO:0000313" key="2">
    <source>
        <dbReference type="EMBL" id="TNN75648.1"/>
    </source>
</evidence>
<dbReference type="AlphaFoldDB" id="A0A4Z2IC88"/>
<evidence type="ECO:0000313" key="3">
    <source>
        <dbReference type="Proteomes" id="UP000314294"/>
    </source>
</evidence>
<keyword evidence="3" id="KW-1185">Reference proteome</keyword>
<proteinExistence type="predicted"/>
<feature type="region of interest" description="Disordered" evidence="1">
    <location>
        <begin position="1"/>
        <end position="27"/>
    </location>
</feature>
<protein>
    <submittedName>
        <fullName evidence="2">Uncharacterized protein</fullName>
    </submittedName>
</protein>
<sequence length="202" mass="22546">MDATTSARDQREEDFTAESDALAGRDYETDPLSREKPLWSITWDQPSQRRLSSVGADLRRAGWRRIGLQGWERFPNSWGGVDDGPEGDRQQKVEFGYMRLQIVIRSLNAFRWAPPPDLADWPAGVHRRGRGRAGAHQHGAVDVGCHHQDAEEDGPDDGALQTQIVCSACHGQTHAGPNQAVGLVHMTQRFEEKLDPRNAFSP</sequence>
<comment type="caution">
    <text evidence="2">The sequence shown here is derived from an EMBL/GenBank/DDBJ whole genome shotgun (WGS) entry which is preliminary data.</text>
</comment>
<accession>A0A4Z2IC88</accession>
<organism evidence="2 3">
    <name type="scientific">Liparis tanakae</name>
    <name type="common">Tanaka's snailfish</name>
    <dbReference type="NCBI Taxonomy" id="230148"/>
    <lineage>
        <taxon>Eukaryota</taxon>
        <taxon>Metazoa</taxon>
        <taxon>Chordata</taxon>
        <taxon>Craniata</taxon>
        <taxon>Vertebrata</taxon>
        <taxon>Euteleostomi</taxon>
        <taxon>Actinopterygii</taxon>
        <taxon>Neopterygii</taxon>
        <taxon>Teleostei</taxon>
        <taxon>Neoteleostei</taxon>
        <taxon>Acanthomorphata</taxon>
        <taxon>Eupercaria</taxon>
        <taxon>Perciformes</taxon>
        <taxon>Cottioidei</taxon>
        <taxon>Cottales</taxon>
        <taxon>Liparidae</taxon>
        <taxon>Liparis</taxon>
    </lineage>
</organism>
<dbReference type="EMBL" id="SRLO01000100">
    <property type="protein sequence ID" value="TNN75648.1"/>
    <property type="molecule type" value="Genomic_DNA"/>
</dbReference>